<dbReference type="NCBIfam" id="TIGR00634">
    <property type="entry name" value="recN"/>
    <property type="match status" value="1"/>
</dbReference>
<comment type="caution">
    <text evidence="12">The sequence shown here is derived from an EMBL/GenBank/DDBJ whole genome shotgun (WGS) entry which is preliminary data.</text>
</comment>
<feature type="coiled-coil region" evidence="10">
    <location>
        <begin position="318"/>
        <end position="369"/>
    </location>
</feature>
<evidence type="ECO:0000313" key="13">
    <source>
        <dbReference type="Proteomes" id="UP000317169"/>
    </source>
</evidence>
<evidence type="ECO:0000256" key="7">
    <source>
        <dbReference type="ARBA" id="ARBA00023204"/>
    </source>
</evidence>
<dbReference type="GO" id="GO:0043590">
    <property type="term" value="C:bacterial nucleoid"/>
    <property type="evidence" value="ECO:0007669"/>
    <property type="project" value="TreeGrafter"/>
</dbReference>
<evidence type="ECO:0000256" key="9">
    <source>
        <dbReference type="PIRNR" id="PIRNR003128"/>
    </source>
</evidence>
<comment type="function">
    <text evidence="1 9">May be involved in recombinational repair of damaged DNA.</text>
</comment>
<evidence type="ECO:0000256" key="2">
    <source>
        <dbReference type="ARBA" id="ARBA00009441"/>
    </source>
</evidence>
<keyword evidence="4" id="KW-0547">Nucleotide-binding</keyword>
<organism evidence="12 13">
    <name type="scientific">Haloflavibacter putidus</name>
    <dbReference type="NCBI Taxonomy" id="2576776"/>
    <lineage>
        <taxon>Bacteria</taxon>
        <taxon>Pseudomonadati</taxon>
        <taxon>Bacteroidota</taxon>
        <taxon>Flavobacteriia</taxon>
        <taxon>Flavobacteriales</taxon>
        <taxon>Flavobacteriaceae</taxon>
        <taxon>Haloflavibacter</taxon>
    </lineage>
</organism>
<evidence type="ECO:0000256" key="3">
    <source>
        <dbReference type="ARBA" id="ARBA00021315"/>
    </source>
</evidence>
<dbReference type="PIRSF" id="PIRSF003128">
    <property type="entry name" value="RecN"/>
    <property type="match status" value="1"/>
</dbReference>
<name>A0A508A0J4_9FLAO</name>
<evidence type="ECO:0000256" key="5">
    <source>
        <dbReference type="ARBA" id="ARBA00022763"/>
    </source>
</evidence>
<feature type="coiled-coil region" evidence="10">
    <location>
        <begin position="148"/>
        <end position="236"/>
    </location>
</feature>
<proteinExistence type="inferred from homology"/>
<evidence type="ECO:0000256" key="1">
    <source>
        <dbReference type="ARBA" id="ARBA00003618"/>
    </source>
</evidence>
<reference evidence="12 13" key="1">
    <citation type="submission" date="2019-06" db="EMBL/GenBank/DDBJ databases">
        <title>Flavibacter putida gen. nov., sp. nov., a novel marine bacterium of the family Flavobacteriaceae isolated from coastal seawater.</title>
        <authorList>
            <person name="Feng X."/>
        </authorList>
    </citation>
    <scope>NUCLEOTIDE SEQUENCE [LARGE SCALE GENOMIC DNA]</scope>
    <source>
        <strain evidence="12 13">PLHSN227</strain>
    </source>
</reference>
<dbReference type="InterPro" id="IPR004604">
    <property type="entry name" value="DNA_recomb/repair_RecN"/>
</dbReference>
<dbReference type="PANTHER" id="PTHR11059:SF0">
    <property type="entry name" value="DNA REPAIR PROTEIN RECN"/>
    <property type="match status" value="1"/>
</dbReference>
<dbReference type="GO" id="GO:0006281">
    <property type="term" value="P:DNA repair"/>
    <property type="evidence" value="ECO:0007669"/>
    <property type="project" value="UniProtKB-KW"/>
</dbReference>
<feature type="coiled-coil region" evidence="10">
    <location>
        <begin position="261"/>
        <end position="288"/>
    </location>
</feature>
<dbReference type="GO" id="GO:0005524">
    <property type="term" value="F:ATP binding"/>
    <property type="evidence" value="ECO:0007669"/>
    <property type="project" value="UniProtKB-KW"/>
</dbReference>
<dbReference type="AlphaFoldDB" id="A0A508A0J4"/>
<keyword evidence="6" id="KW-0067">ATP-binding</keyword>
<dbReference type="EMBL" id="VIAR01000004">
    <property type="protein sequence ID" value="TQD39352.1"/>
    <property type="molecule type" value="Genomic_DNA"/>
</dbReference>
<keyword evidence="7 9" id="KW-0234">DNA repair</keyword>
<evidence type="ECO:0000256" key="4">
    <source>
        <dbReference type="ARBA" id="ARBA00022741"/>
    </source>
</evidence>
<dbReference type="RefSeq" id="WP_141421299.1">
    <property type="nucleotide sequence ID" value="NZ_VIAR01000004.1"/>
</dbReference>
<dbReference type="SUPFAM" id="SSF52540">
    <property type="entry name" value="P-loop containing nucleoside triphosphate hydrolases"/>
    <property type="match status" value="1"/>
</dbReference>
<dbReference type="InterPro" id="IPR027417">
    <property type="entry name" value="P-loop_NTPase"/>
</dbReference>
<dbReference type="InterPro" id="IPR003395">
    <property type="entry name" value="RecF/RecN/SMC_N"/>
</dbReference>
<dbReference type="PANTHER" id="PTHR11059">
    <property type="entry name" value="DNA REPAIR PROTEIN RECN"/>
    <property type="match status" value="1"/>
</dbReference>
<keyword evidence="10" id="KW-0175">Coiled coil</keyword>
<evidence type="ECO:0000259" key="11">
    <source>
        <dbReference type="Pfam" id="PF02463"/>
    </source>
</evidence>
<dbReference type="GO" id="GO:0009432">
    <property type="term" value="P:SOS response"/>
    <property type="evidence" value="ECO:0007669"/>
    <property type="project" value="TreeGrafter"/>
</dbReference>
<keyword evidence="13" id="KW-1185">Reference proteome</keyword>
<accession>A0A508A0J4</accession>
<evidence type="ECO:0000313" key="12">
    <source>
        <dbReference type="EMBL" id="TQD39352.1"/>
    </source>
</evidence>
<evidence type="ECO:0000256" key="10">
    <source>
        <dbReference type="SAM" id="Coils"/>
    </source>
</evidence>
<evidence type="ECO:0000256" key="8">
    <source>
        <dbReference type="ARBA" id="ARBA00033408"/>
    </source>
</evidence>
<dbReference type="Proteomes" id="UP000317169">
    <property type="component" value="Unassembled WGS sequence"/>
</dbReference>
<dbReference type="OrthoDB" id="9806954at2"/>
<feature type="domain" description="RecF/RecN/SMC N-terminal" evidence="11">
    <location>
        <begin position="1"/>
        <end position="510"/>
    </location>
</feature>
<sequence>MLTSLSIKNFALIEDVQLSLQDKFTTITGETGAGKSILLGALSLLLGKRADLNAIRNSEKKCIIEGIFTIADYKLEGFFAKQDLDYDKQSIIRREILPSGKSRAFINDTPVKLQVLTRLGQNLVDIHSQHETLFVGDANYQYRIIDSLANNQSLLATYKEALQNYENLQHRLKKHQLEQQQAAATYDYNLYLMRELQEAELAEGMQEELEQQQNELSNVEALKENLMAAAHLLEQDDVGVTEVLKEVNQRLGSIENFGDTYKNFKERLQSVLLELEDLTMEIANQQENVEADPASLEQVNEKLRKLYALQKKHGITSEKELLDLQKELEEKIDASENSDAVVEELQKEIVRAKQEALGLAKELHQKRQQQTKTFIQQVENILAQVGMPDARLKIIIEFTEKLGKNGADTMQWQLAANKGGKYAELKKAASGGELSRITLAIKSILAKYSSLPTLIFDEIDTGVSGDIAQKMGDIMRTMGENLQVVAITHLPQIAAKGQQQLKVFKETKQNTTVTNIVNLNQESRINELAEMLGGKEKPASAVAHAKALLN</sequence>
<dbReference type="Gene3D" id="3.40.50.300">
    <property type="entry name" value="P-loop containing nucleotide triphosphate hydrolases"/>
    <property type="match status" value="2"/>
</dbReference>
<dbReference type="GO" id="GO:0006310">
    <property type="term" value="P:DNA recombination"/>
    <property type="evidence" value="ECO:0007669"/>
    <property type="project" value="InterPro"/>
</dbReference>
<dbReference type="Pfam" id="PF02463">
    <property type="entry name" value="SMC_N"/>
    <property type="match status" value="1"/>
</dbReference>
<dbReference type="CDD" id="cd03241">
    <property type="entry name" value="ABC_RecN"/>
    <property type="match status" value="1"/>
</dbReference>
<comment type="similarity">
    <text evidence="2 9">Belongs to the RecN family.</text>
</comment>
<evidence type="ECO:0000256" key="6">
    <source>
        <dbReference type="ARBA" id="ARBA00022840"/>
    </source>
</evidence>
<gene>
    <name evidence="12" type="primary">recN</name>
    <name evidence="12" type="ORF">FKR84_05510</name>
</gene>
<protein>
    <recommendedName>
        <fullName evidence="3 9">DNA repair protein RecN</fullName>
    </recommendedName>
    <alternativeName>
        <fullName evidence="8 9">Recombination protein N</fullName>
    </alternativeName>
</protein>
<keyword evidence="5 9" id="KW-0227">DNA damage</keyword>